<dbReference type="InterPro" id="IPR036249">
    <property type="entry name" value="Thioredoxin-like_sf"/>
</dbReference>
<dbReference type="SUPFAM" id="SSF52833">
    <property type="entry name" value="Thioredoxin-like"/>
    <property type="match status" value="1"/>
</dbReference>
<dbReference type="Proteomes" id="UP000199492">
    <property type="component" value="Unassembled WGS sequence"/>
</dbReference>
<reference evidence="2" key="1">
    <citation type="submission" date="2016-10" db="EMBL/GenBank/DDBJ databases">
        <authorList>
            <person name="Varghese N."/>
            <person name="Submissions S."/>
        </authorList>
    </citation>
    <scope>NUCLEOTIDE SEQUENCE [LARGE SCALE GENOMIC DNA]</scope>
    <source>
        <strain evidence="2">DSM 15363</strain>
    </source>
</reference>
<dbReference type="STRING" id="262004.SAMN04489796_106199"/>
<evidence type="ECO:0000313" key="2">
    <source>
        <dbReference type="Proteomes" id="UP000199492"/>
    </source>
</evidence>
<dbReference type="RefSeq" id="WP_092469251.1">
    <property type="nucleotide sequence ID" value="NZ_FNCZ01000006.1"/>
</dbReference>
<dbReference type="PROSITE" id="PS51257">
    <property type="entry name" value="PROKAR_LIPOPROTEIN"/>
    <property type="match status" value="1"/>
</dbReference>
<sequence>MKSFNKAFLILILLSSCKKNNDYILNSFTVAKDTLIIRTEKQKGENLFPLGAVPIEFKKQSDTFPYPIKYPNQIQNAQRFLLETDFQEKEHFYVDIIKGIKNRQEVFSVDENNNKDLSDDKIRPIEIMKWDSTEPLIKCRYLISNGNEIVTDSSWIKIGLVNKRLFVGRSEHLLAKFNIDNNNYEIGIIEYRNARSFTYGLDSEISLISQNGKRIDSINKRDLRKLGEFINLNGASYKFDSISNNGEYISLVKEKHTESKIGTQVGMIAPAFKIVTTKGDTINSSNLFNKTTIIANSCGCGGDVESTNAFYEIQNNYKDINVLHIDSNIKTNLDGLHIDMQNTFNQDFYKKYRMQYCSRMCYVIGDDKRILDKFLITDWKNNLPELIKE</sequence>
<dbReference type="AlphaFoldDB" id="A0A1G8HE34"/>
<protein>
    <submittedName>
        <fullName evidence="1">Uncharacterized protein</fullName>
    </submittedName>
</protein>
<dbReference type="OrthoDB" id="1403608at2"/>
<dbReference type="EMBL" id="FNCZ01000006">
    <property type="protein sequence ID" value="SDI04740.1"/>
    <property type="molecule type" value="Genomic_DNA"/>
</dbReference>
<name>A0A1G8HE34_9FLAO</name>
<gene>
    <name evidence="1" type="ORF">SAMN04489796_106199</name>
</gene>
<proteinExistence type="predicted"/>
<evidence type="ECO:0000313" key="1">
    <source>
        <dbReference type="EMBL" id="SDI04740.1"/>
    </source>
</evidence>
<accession>A0A1G8HE34</accession>
<keyword evidence="2" id="KW-1185">Reference proteome</keyword>
<dbReference type="Gene3D" id="3.40.30.10">
    <property type="entry name" value="Glutaredoxin"/>
    <property type="match status" value="1"/>
</dbReference>
<organism evidence="1 2">
    <name type="scientific">Winogradskyella thalassocola</name>
    <dbReference type="NCBI Taxonomy" id="262004"/>
    <lineage>
        <taxon>Bacteria</taxon>
        <taxon>Pseudomonadati</taxon>
        <taxon>Bacteroidota</taxon>
        <taxon>Flavobacteriia</taxon>
        <taxon>Flavobacteriales</taxon>
        <taxon>Flavobacteriaceae</taxon>
        <taxon>Winogradskyella</taxon>
    </lineage>
</organism>